<evidence type="ECO:0000313" key="2">
    <source>
        <dbReference type="EMBL" id="OLP88877.1"/>
    </source>
</evidence>
<proteinExistence type="predicted"/>
<dbReference type="Proteomes" id="UP000186817">
    <property type="component" value="Unassembled WGS sequence"/>
</dbReference>
<feature type="compositionally biased region" description="Low complexity" evidence="1">
    <location>
        <begin position="151"/>
        <end position="162"/>
    </location>
</feature>
<feature type="region of interest" description="Disordered" evidence="1">
    <location>
        <begin position="131"/>
        <end position="184"/>
    </location>
</feature>
<dbReference type="AlphaFoldDB" id="A0A1Q9D137"/>
<name>A0A1Q9D137_SYMMI</name>
<feature type="region of interest" description="Disordered" evidence="1">
    <location>
        <begin position="540"/>
        <end position="573"/>
    </location>
</feature>
<feature type="compositionally biased region" description="Basic and acidic residues" evidence="1">
    <location>
        <begin position="558"/>
        <end position="573"/>
    </location>
</feature>
<organism evidence="2 3">
    <name type="scientific">Symbiodinium microadriaticum</name>
    <name type="common">Dinoflagellate</name>
    <name type="synonym">Zooxanthella microadriatica</name>
    <dbReference type="NCBI Taxonomy" id="2951"/>
    <lineage>
        <taxon>Eukaryota</taxon>
        <taxon>Sar</taxon>
        <taxon>Alveolata</taxon>
        <taxon>Dinophyceae</taxon>
        <taxon>Suessiales</taxon>
        <taxon>Symbiodiniaceae</taxon>
        <taxon>Symbiodinium</taxon>
    </lineage>
</organism>
<feature type="compositionally biased region" description="Polar residues" evidence="1">
    <location>
        <begin position="457"/>
        <end position="473"/>
    </location>
</feature>
<feature type="region of interest" description="Disordered" evidence="1">
    <location>
        <begin position="620"/>
        <end position="657"/>
    </location>
</feature>
<comment type="caution">
    <text evidence="2">The sequence shown here is derived from an EMBL/GenBank/DDBJ whole genome shotgun (WGS) entry which is preliminary data.</text>
</comment>
<dbReference type="EMBL" id="LSRX01000790">
    <property type="protein sequence ID" value="OLP88877.1"/>
    <property type="molecule type" value="Genomic_DNA"/>
</dbReference>
<gene>
    <name evidence="2" type="ORF">AK812_SmicGene29731</name>
</gene>
<accession>A0A1Q9D137</accession>
<feature type="region of interest" description="Disordered" evidence="1">
    <location>
        <begin position="682"/>
        <end position="712"/>
    </location>
</feature>
<feature type="compositionally biased region" description="Basic and acidic residues" evidence="1">
    <location>
        <begin position="620"/>
        <end position="640"/>
    </location>
</feature>
<dbReference type="OrthoDB" id="448862at2759"/>
<sequence length="712" mass="79192">MNSSFNSDVPGWDGNPSTFLAFEVACKWFEKTLKETERRGAAARVWSRLSGPARSVVKHLSAEDFDCAGGLDKLLQVLRASPLQSLPIPDSFAKLEKWHQLRRRDQESIPELLVREDELFLELQQSLVRSRARERPATTLTGSPGAGATTGDGASTPASPSSAKKKEDDAEDEPATAETPAKDTGFFDNELRGFRLLKAAGITYAERQQVLTLTGNSVAFEKIPAQLLATNGTTDHEFDHDFGTNGTIDYEFYRDLCTNGTINREFFHELGTEGTINLGTNGMSDYVLRGETPVPQKTQDQATRISYTVSTAERPVFRFGDGLSLRASSKVVLHGTSLGSVSFFVLDGEHRPQTWNASKTPALIGSKYLLRESKATISYEHMRLWFLDPANQLWGTELLQTQSGHLMIPVDSDFMNLTQLRSQAEETYSIVLPPDAQSLIDVLSTPGAALELQRIQTGGAKSSSGQREPQQSAPGHVKEQEPESSVFVGTASQCQHGFHEDSPVRPPMAQRLQSLRMQLGCLALRRSAGPQQHVQFEDGRPFGRSSGQGLAVRGQAQSERHAPEPVGHVEDRGPPAHHVAMAMEELRSTIPAEDLTESIVKGKIMEIQGRKKVMGEKVKIETQMEEREPSPRRRHEREPRPTLGNPVAKTESEKEKDLEEAWLLLQDQEFKLSALKMKLEEEMRDNGKDNEEEFEKMSWIEDNHSDKGKDHE</sequence>
<evidence type="ECO:0000256" key="1">
    <source>
        <dbReference type="SAM" id="MobiDB-lite"/>
    </source>
</evidence>
<protein>
    <submittedName>
        <fullName evidence="2">Uncharacterized protein</fullName>
    </submittedName>
</protein>
<keyword evidence="3" id="KW-1185">Reference proteome</keyword>
<feature type="region of interest" description="Disordered" evidence="1">
    <location>
        <begin position="457"/>
        <end position="487"/>
    </location>
</feature>
<evidence type="ECO:0000313" key="3">
    <source>
        <dbReference type="Proteomes" id="UP000186817"/>
    </source>
</evidence>
<reference evidence="2 3" key="1">
    <citation type="submission" date="2016-02" db="EMBL/GenBank/DDBJ databases">
        <title>Genome analysis of coral dinoflagellate symbionts highlights evolutionary adaptations to a symbiotic lifestyle.</title>
        <authorList>
            <person name="Aranda M."/>
            <person name="Li Y."/>
            <person name="Liew Y.J."/>
            <person name="Baumgarten S."/>
            <person name="Simakov O."/>
            <person name="Wilson M."/>
            <person name="Piel J."/>
            <person name="Ashoor H."/>
            <person name="Bougouffa S."/>
            <person name="Bajic V.B."/>
            <person name="Ryu T."/>
            <person name="Ravasi T."/>
            <person name="Bayer T."/>
            <person name="Micklem G."/>
            <person name="Kim H."/>
            <person name="Bhak J."/>
            <person name="Lajeunesse T.C."/>
            <person name="Voolstra C.R."/>
        </authorList>
    </citation>
    <scope>NUCLEOTIDE SEQUENCE [LARGE SCALE GENOMIC DNA]</scope>
    <source>
        <strain evidence="2 3">CCMP2467</strain>
    </source>
</reference>